<dbReference type="Gene3D" id="1.10.510.10">
    <property type="entry name" value="Transferase(Phosphotransferase) domain 1"/>
    <property type="match status" value="1"/>
</dbReference>
<proteinExistence type="predicted"/>
<organism evidence="17 18">
    <name type="scientific">Lithospermum erythrorhizon</name>
    <name type="common">Purple gromwell</name>
    <name type="synonym">Lithospermum officinale var. erythrorhizon</name>
    <dbReference type="NCBI Taxonomy" id="34254"/>
    <lineage>
        <taxon>Eukaryota</taxon>
        <taxon>Viridiplantae</taxon>
        <taxon>Streptophyta</taxon>
        <taxon>Embryophyta</taxon>
        <taxon>Tracheophyta</taxon>
        <taxon>Spermatophyta</taxon>
        <taxon>Magnoliopsida</taxon>
        <taxon>eudicotyledons</taxon>
        <taxon>Gunneridae</taxon>
        <taxon>Pentapetalae</taxon>
        <taxon>asterids</taxon>
        <taxon>lamiids</taxon>
        <taxon>Boraginales</taxon>
        <taxon>Boraginaceae</taxon>
        <taxon>Boraginoideae</taxon>
        <taxon>Lithospermeae</taxon>
        <taxon>Lithospermum</taxon>
    </lineage>
</organism>
<dbReference type="Pfam" id="PF07714">
    <property type="entry name" value="PK_Tyr_Ser-Thr"/>
    <property type="match status" value="1"/>
</dbReference>
<dbReference type="PROSITE" id="PS50011">
    <property type="entry name" value="PROTEIN_KINASE_DOM"/>
    <property type="match status" value="1"/>
</dbReference>
<dbReference type="EC" id="2.7.11.1" evidence="1"/>
<dbReference type="AlphaFoldDB" id="A0AAV3PBK9"/>
<evidence type="ECO:0000256" key="7">
    <source>
        <dbReference type="ARBA" id="ARBA00022840"/>
    </source>
</evidence>
<dbReference type="Pfam" id="PF01453">
    <property type="entry name" value="B_lectin"/>
    <property type="match status" value="1"/>
</dbReference>
<dbReference type="CDD" id="cd01098">
    <property type="entry name" value="PAN_AP_plant"/>
    <property type="match status" value="1"/>
</dbReference>
<dbReference type="InterPro" id="IPR017441">
    <property type="entry name" value="Protein_kinase_ATP_BS"/>
</dbReference>
<comment type="caution">
    <text evidence="17">The sequence shown here is derived from an EMBL/GenBank/DDBJ whole genome shotgun (WGS) entry which is preliminary data.</text>
</comment>
<feature type="domain" description="Bulb-type lectin" evidence="15">
    <location>
        <begin position="1"/>
        <end position="120"/>
    </location>
</feature>
<keyword evidence="18" id="KW-1185">Reference proteome</keyword>
<dbReference type="InterPro" id="IPR011009">
    <property type="entry name" value="Kinase-like_dom_sf"/>
</dbReference>
<evidence type="ECO:0000313" key="18">
    <source>
        <dbReference type="Proteomes" id="UP001454036"/>
    </source>
</evidence>
<evidence type="ECO:0000256" key="3">
    <source>
        <dbReference type="ARBA" id="ARBA00022679"/>
    </source>
</evidence>
<keyword evidence="4" id="KW-0732">Signal</keyword>
<feature type="binding site" evidence="12">
    <location>
        <position position="538"/>
    </location>
    <ligand>
        <name>ATP</name>
        <dbReference type="ChEBI" id="CHEBI:30616"/>
    </ligand>
</feature>
<dbReference type="SMART" id="SM00219">
    <property type="entry name" value="TyrKc"/>
    <property type="match status" value="1"/>
</dbReference>
<dbReference type="GO" id="GO:0004674">
    <property type="term" value="F:protein serine/threonine kinase activity"/>
    <property type="evidence" value="ECO:0007669"/>
    <property type="project" value="UniProtKB-KW"/>
</dbReference>
<dbReference type="PANTHER" id="PTHR32444">
    <property type="entry name" value="BULB-TYPE LECTIN DOMAIN-CONTAINING PROTEIN"/>
    <property type="match status" value="1"/>
</dbReference>
<reference evidence="17 18" key="1">
    <citation type="submission" date="2024-01" db="EMBL/GenBank/DDBJ databases">
        <title>The complete chloroplast genome sequence of Lithospermum erythrorhizon: insights into the phylogenetic relationship among Boraginaceae species and the maternal lineages of purple gromwells.</title>
        <authorList>
            <person name="Okada T."/>
            <person name="Watanabe K."/>
        </authorList>
    </citation>
    <scope>NUCLEOTIDE SEQUENCE [LARGE SCALE GENOMIC DNA]</scope>
</reference>
<feature type="domain" description="Protein kinase" evidence="14">
    <location>
        <begin position="510"/>
        <end position="642"/>
    </location>
</feature>
<dbReference type="InterPro" id="IPR036426">
    <property type="entry name" value="Bulb-type_lectin_dom_sf"/>
</dbReference>
<name>A0AAV3PBK9_LITER</name>
<evidence type="ECO:0000256" key="5">
    <source>
        <dbReference type="ARBA" id="ARBA00022741"/>
    </source>
</evidence>
<evidence type="ECO:0000256" key="8">
    <source>
        <dbReference type="ARBA" id="ARBA00023157"/>
    </source>
</evidence>
<gene>
    <name evidence="17" type="ORF">LIER_36855</name>
</gene>
<dbReference type="GO" id="GO:0005524">
    <property type="term" value="F:ATP binding"/>
    <property type="evidence" value="ECO:0007669"/>
    <property type="project" value="UniProtKB-UniRule"/>
</dbReference>
<dbReference type="SUPFAM" id="SSF56112">
    <property type="entry name" value="Protein kinase-like (PK-like)"/>
    <property type="match status" value="1"/>
</dbReference>
<sequence>MVTNIMGHRLHYLWFFLIILNLLCFPGTALDLISSTKPLLNNQTLVSATNLFELGFFNPGNSDGTLAFDGNLVLEDQAACVVWTTNISSHAENRVVAKLMDTGNLVLYQENVDNSTPEKFLFQSFDYPTDTMLPGMKLGWDKKSGRNRNLTSWKKPDDPSSGDYTFMLDIDGYPGAYFKKNQEIIYRSGPWNGIGFSGIPEMMNTKSNIDFSFKMNVDEVSYMYELHNKSLYSRVLANSSGVLERYMWIPQTSRNWKLFWYSKKDQCDNYQECGAYGICDTDNSPVCKCMKGFRPKNPVAWFLRDGSDGCVKESKLDCQTDGFLKLSNMKLPESSVTFVDPRMSLDQCREICKRNCSCMGYTNSNISHGRSGCVIWSSNLMDMRQFAPSEGGQDLYIRAAASNLEQVKPLQLYSDHSRRSKQHIIVSGIVIASLVIPLGVSVISCILWRRKTRRVSEANSLSQGAQEKGRDSLSIEVHQTKSDNLTDNTSEDFELPLFDFNTIAVATNYFSVANRVGQGGFGVVYKGTLAEGELIAVKRLSENSGQGVEEFRNELKLIAKLQHRNLVRLKGCCVDMEEKMLIYEYMENRSLDSILFSHDKGSLLNWHTRFNIILGIAKGLVYLHQDSRKHKANCWNLGLYVS</sequence>
<keyword evidence="5 12" id="KW-0547">Nucleotide-binding</keyword>
<dbReference type="Pfam" id="PF00954">
    <property type="entry name" value="S_locus_glycop"/>
    <property type="match status" value="1"/>
</dbReference>
<dbReference type="InterPro" id="IPR003609">
    <property type="entry name" value="Pan_app"/>
</dbReference>
<evidence type="ECO:0000256" key="4">
    <source>
        <dbReference type="ARBA" id="ARBA00022729"/>
    </source>
</evidence>
<evidence type="ECO:0000256" key="12">
    <source>
        <dbReference type="PROSITE-ProRule" id="PRU10141"/>
    </source>
</evidence>
<evidence type="ECO:0000259" key="14">
    <source>
        <dbReference type="PROSITE" id="PS50011"/>
    </source>
</evidence>
<feature type="transmembrane region" description="Helical" evidence="13">
    <location>
        <begin position="424"/>
        <end position="448"/>
    </location>
</feature>
<keyword evidence="13 17" id="KW-0812">Transmembrane</keyword>
<feature type="transmembrane region" description="Helical" evidence="13">
    <location>
        <begin position="12"/>
        <end position="33"/>
    </location>
</feature>
<dbReference type="SMART" id="SM00473">
    <property type="entry name" value="PAN_AP"/>
    <property type="match status" value="1"/>
</dbReference>
<evidence type="ECO:0000259" key="15">
    <source>
        <dbReference type="PROSITE" id="PS50927"/>
    </source>
</evidence>
<dbReference type="GO" id="GO:0048544">
    <property type="term" value="P:recognition of pollen"/>
    <property type="evidence" value="ECO:0007669"/>
    <property type="project" value="InterPro"/>
</dbReference>
<keyword evidence="13" id="KW-0472">Membrane</keyword>
<dbReference type="InterPro" id="IPR000719">
    <property type="entry name" value="Prot_kinase_dom"/>
</dbReference>
<evidence type="ECO:0000313" key="17">
    <source>
        <dbReference type="EMBL" id="GAA0149039.1"/>
    </source>
</evidence>
<evidence type="ECO:0000256" key="11">
    <source>
        <dbReference type="ARBA" id="ARBA00048679"/>
    </source>
</evidence>
<dbReference type="PANTHER" id="PTHR32444:SF89">
    <property type="entry name" value="S GLYCOPROTEIN"/>
    <property type="match status" value="1"/>
</dbReference>
<dbReference type="Pfam" id="PF08276">
    <property type="entry name" value="PAN_2"/>
    <property type="match status" value="1"/>
</dbReference>
<dbReference type="Proteomes" id="UP001454036">
    <property type="component" value="Unassembled WGS sequence"/>
</dbReference>
<feature type="domain" description="Apple" evidence="16">
    <location>
        <begin position="318"/>
        <end position="400"/>
    </location>
</feature>
<keyword evidence="6" id="KW-0418">Kinase</keyword>
<evidence type="ECO:0000256" key="1">
    <source>
        <dbReference type="ARBA" id="ARBA00012513"/>
    </source>
</evidence>
<keyword evidence="17" id="KW-0675">Receptor</keyword>
<keyword evidence="8" id="KW-1015">Disulfide bond</keyword>
<dbReference type="FunFam" id="3.30.200.20:FF:000195">
    <property type="entry name" value="G-type lectin S-receptor-like serine/threonine-protein kinase"/>
    <property type="match status" value="1"/>
</dbReference>
<evidence type="ECO:0000256" key="13">
    <source>
        <dbReference type="SAM" id="Phobius"/>
    </source>
</evidence>
<dbReference type="SMART" id="SM00108">
    <property type="entry name" value="B_lectin"/>
    <property type="match status" value="1"/>
</dbReference>
<dbReference type="SUPFAM" id="SSF51110">
    <property type="entry name" value="alpha-D-mannose-specific plant lectins"/>
    <property type="match status" value="1"/>
</dbReference>
<evidence type="ECO:0000259" key="16">
    <source>
        <dbReference type="PROSITE" id="PS50948"/>
    </source>
</evidence>
<dbReference type="PROSITE" id="PS50927">
    <property type="entry name" value="BULB_LECTIN"/>
    <property type="match status" value="1"/>
</dbReference>
<protein>
    <recommendedName>
        <fullName evidence="1">non-specific serine/threonine protein kinase</fullName>
        <ecNumber evidence="1">2.7.11.1</ecNumber>
    </recommendedName>
</protein>
<dbReference type="Gene3D" id="3.50.4.10">
    <property type="entry name" value="Hepatocyte Growth Factor"/>
    <property type="match status" value="1"/>
</dbReference>
<dbReference type="InterPro" id="IPR000858">
    <property type="entry name" value="S_locus_glycoprot_dom"/>
</dbReference>
<accession>A0AAV3PBK9</accession>
<dbReference type="PROSITE" id="PS50948">
    <property type="entry name" value="PAN"/>
    <property type="match status" value="1"/>
</dbReference>
<keyword evidence="7 12" id="KW-0067">ATP-binding</keyword>
<dbReference type="InterPro" id="IPR001480">
    <property type="entry name" value="Bulb-type_lectin_dom"/>
</dbReference>
<comment type="catalytic activity">
    <reaction evidence="10">
        <text>L-threonyl-[protein] + ATP = O-phospho-L-threonyl-[protein] + ADP + H(+)</text>
        <dbReference type="Rhea" id="RHEA:46608"/>
        <dbReference type="Rhea" id="RHEA-COMP:11060"/>
        <dbReference type="Rhea" id="RHEA-COMP:11605"/>
        <dbReference type="ChEBI" id="CHEBI:15378"/>
        <dbReference type="ChEBI" id="CHEBI:30013"/>
        <dbReference type="ChEBI" id="CHEBI:30616"/>
        <dbReference type="ChEBI" id="CHEBI:61977"/>
        <dbReference type="ChEBI" id="CHEBI:456216"/>
        <dbReference type="EC" id="2.7.11.1"/>
    </reaction>
</comment>
<dbReference type="EMBL" id="BAABME010017165">
    <property type="protein sequence ID" value="GAA0149039.1"/>
    <property type="molecule type" value="Genomic_DNA"/>
</dbReference>
<evidence type="ECO:0000256" key="2">
    <source>
        <dbReference type="ARBA" id="ARBA00022527"/>
    </source>
</evidence>
<evidence type="ECO:0000256" key="9">
    <source>
        <dbReference type="ARBA" id="ARBA00023180"/>
    </source>
</evidence>
<dbReference type="GO" id="GO:0004713">
    <property type="term" value="F:protein tyrosine kinase activity"/>
    <property type="evidence" value="ECO:0007669"/>
    <property type="project" value="InterPro"/>
</dbReference>
<dbReference type="InterPro" id="IPR020635">
    <property type="entry name" value="Tyr_kinase_cat_dom"/>
</dbReference>
<keyword evidence="2" id="KW-0723">Serine/threonine-protein kinase</keyword>
<evidence type="ECO:0000256" key="10">
    <source>
        <dbReference type="ARBA" id="ARBA00047899"/>
    </source>
</evidence>
<evidence type="ECO:0000256" key="6">
    <source>
        <dbReference type="ARBA" id="ARBA00022777"/>
    </source>
</evidence>
<comment type="catalytic activity">
    <reaction evidence="11">
        <text>L-seryl-[protein] + ATP = O-phospho-L-seryl-[protein] + ADP + H(+)</text>
        <dbReference type="Rhea" id="RHEA:17989"/>
        <dbReference type="Rhea" id="RHEA-COMP:9863"/>
        <dbReference type="Rhea" id="RHEA-COMP:11604"/>
        <dbReference type="ChEBI" id="CHEBI:15378"/>
        <dbReference type="ChEBI" id="CHEBI:29999"/>
        <dbReference type="ChEBI" id="CHEBI:30616"/>
        <dbReference type="ChEBI" id="CHEBI:83421"/>
        <dbReference type="ChEBI" id="CHEBI:456216"/>
        <dbReference type="EC" id="2.7.11.1"/>
    </reaction>
</comment>
<dbReference type="CDD" id="cd00028">
    <property type="entry name" value="B_lectin"/>
    <property type="match status" value="1"/>
</dbReference>
<keyword evidence="9" id="KW-0325">Glycoprotein</keyword>
<keyword evidence="3" id="KW-0808">Transferase</keyword>
<keyword evidence="13" id="KW-1133">Transmembrane helix</keyword>
<dbReference type="PROSITE" id="PS00107">
    <property type="entry name" value="PROTEIN_KINASE_ATP"/>
    <property type="match status" value="1"/>
</dbReference>
<dbReference type="Gene3D" id="2.90.10.10">
    <property type="entry name" value="Bulb-type lectin domain"/>
    <property type="match status" value="1"/>
</dbReference>
<dbReference type="InterPro" id="IPR001245">
    <property type="entry name" value="Ser-Thr/Tyr_kinase_cat_dom"/>
</dbReference>